<evidence type="ECO:0000313" key="1">
    <source>
        <dbReference type="EMBL" id="MFC4856529.1"/>
    </source>
</evidence>
<evidence type="ECO:0008006" key="3">
    <source>
        <dbReference type="Google" id="ProtNLM"/>
    </source>
</evidence>
<gene>
    <name evidence="1" type="ORF">ACFPCV_23740</name>
</gene>
<protein>
    <recommendedName>
        <fullName evidence="3">DUF5753 domain-containing protein</fullName>
    </recommendedName>
</protein>
<organism evidence="1 2">
    <name type="scientific">Actinophytocola glycyrrhizae</name>
    <dbReference type="NCBI Taxonomy" id="2044873"/>
    <lineage>
        <taxon>Bacteria</taxon>
        <taxon>Bacillati</taxon>
        <taxon>Actinomycetota</taxon>
        <taxon>Actinomycetes</taxon>
        <taxon>Pseudonocardiales</taxon>
        <taxon>Pseudonocardiaceae</taxon>
    </lineage>
</organism>
<proteinExistence type="predicted"/>
<comment type="caution">
    <text evidence="1">The sequence shown here is derived from an EMBL/GenBank/DDBJ whole genome shotgun (WGS) entry which is preliminary data.</text>
</comment>
<name>A0ABV9S6I5_9PSEU</name>
<reference evidence="2" key="1">
    <citation type="journal article" date="2019" name="Int. J. Syst. Evol. Microbiol.">
        <title>The Global Catalogue of Microorganisms (GCM) 10K type strain sequencing project: providing services to taxonomists for standard genome sequencing and annotation.</title>
        <authorList>
            <consortium name="The Broad Institute Genomics Platform"/>
            <consortium name="The Broad Institute Genome Sequencing Center for Infectious Disease"/>
            <person name="Wu L."/>
            <person name="Ma J."/>
        </authorList>
    </citation>
    <scope>NUCLEOTIDE SEQUENCE [LARGE SCALE GENOMIC DNA]</scope>
    <source>
        <strain evidence="2">ZS-22-S1</strain>
    </source>
</reference>
<dbReference type="EMBL" id="JBHSIS010000010">
    <property type="protein sequence ID" value="MFC4856529.1"/>
    <property type="molecule type" value="Genomic_DNA"/>
</dbReference>
<accession>A0ABV9S6I5</accession>
<evidence type="ECO:0000313" key="2">
    <source>
        <dbReference type="Proteomes" id="UP001595859"/>
    </source>
</evidence>
<dbReference type="Proteomes" id="UP001595859">
    <property type="component" value="Unassembled WGS sequence"/>
</dbReference>
<keyword evidence="2" id="KW-1185">Reference proteome</keyword>
<sequence>MVAELALEGPTHRNRRQKRNVQPVALDLFSPIKVVSWASAHGSCPMRYTINGGDEMVIIFGSGTNEFEFAFDVDALRALVQLGTEALTEMDSRAEATSSEQS</sequence>